<evidence type="ECO:0000313" key="3">
    <source>
        <dbReference type="Proteomes" id="UP000218334"/>
    </source>
</evidence>
<evidence type="ECO:0000256" key="1">
    <source>
        <dbReference type="SAM" id="Phobius"/>
    </source>
</evidence>
<accession>A0A2H3B0F6</accession>
<sequence>MVRRKRRFSIKFTYYCPTLVNVLDLLSSGYLHLWDRRRSGIMHTTRGYEALNRVTGLSSQRVTSRTNIKNVLLTSNDMLSSLLAPRNTARCVSFPHNPHWSRFVIACTRLECLPGVPISVPRSYFRTRLHFYFVLSGRLVWGNSMYARPRSKYGPALG</sequence>
<dbReference type="Proteomes" id="UP000218334">
    <property type="component" value="Unassembled WGS sequence"/>
</dbReference>
<gene>
    <name evidence="2" type="ORF">ARMSODRAFT_777762</name>
</gene>
<protein>
    <submittedName>
        <fullName evidence="2">Uncharacterized protein</fullName>
    </submittedName>
</protein>
<dbReference type="EMBL" id="KZ293503">
    <property type="protein sequence ID" value="PBK59488.1"/>
    <property type="molecule type" value="Genomic_DNA"/>
</dbReference>
<organism evidence="2 3">
    <name type="scientific">Armillaria solidipes</name>
    <dbReference type="NCBI Taxonomy" id="1076256"/>
    <lineage>
        <taxon>Eukaryota</taxon>
        <taxon>Fungi</taxon>
        <taxon>Dikarya</taxon>
        <taxon>Basidiomycota</taxon>
        <taxon>Agaricomycotina</taxon>
        <taxon>Agaricomycetes</taxon>
        <taxon>Agaricomycetidae</taxon>
        <taxon>Agaricales</taxon>
        <taxon>Marasmiineae</taxon>
        <taxon>Physalacriaceae</taxon>
        <taxon>Armillaria</taxon>
    </lineage>
</organism>
<keyword evidence="3" id="KW-1185">Reference proteome</keyword>
<reference evidence="3" key="1">
    <citation type="journal article" date="2017" name="Nat. Ecol. Evol.">
        <title>Genome expansion and lineage-specific genetic innovations in the forest pathogenic fungi Armillaria.</title>
        <authorList>
            <person name="Sipos G."/>
            <person name="Prasanna A.N."/>
            <person name="Walter M.C."/>
            <person name="O'Connor E."/>
            <person name="Balint B."/>
            <person name="Krizsan K."/>
            <person name="Kiss B."/>
            <person name="Hess J."/>
            <person name="Varga T."/>
            <person name="Slot J."/>
            <person name="Riley R."/>
            <person name="Boka B."/>
            <person name="Rigling D."/>
            <person name="Barry K."/>
            <person name="Lee J."/>
            <person name="Mihaltcheva S."/>
            <person name="LaButti K."/>
            <person name="Lipzen A."/>
            <person name="Waldron R."/>
            <person name="Moloney N.M."/>
            <person name="Sperisen C."/>
            <person name="Kredics L."/>
            <person name="Vagvoelgyi C."/>
            <person name="Patrignani A."/>
            <person name="Fitzpatrick D."/>
            <person name="Nagy I."/>
            <person name="Doyle S."/>
            <person name="Anderson J.B."/>
            <person name="Grigoriev I.V."/>
            <person name="Gueldener U."/>
            <person name="Muensterkoetter M."/>
            <person name="Nagy L.G."/>
        </authorList>
    </citation>
    <scope>NUCLEOTIDE SEQUENCE [LARGE SCALE GENOMIC DNA]</scope>
    <source>
        <strain evidence="3">28-4</strain>
    </source>
</reference>
<keyword evidence="1" id="KW-0472">Membrane</keyword>
<dbReference type="AlphaFoldDB" id="A0A2H3B0F6"/>
<feature type="transmembrane region" description="Helical" evidence="1">
    <location>
        <begin position="12"/>
        <end position="34"/>
    </location>
</feature>
<proteinExistence type="predicted"/>
<name>A0A2H3B0F6_9AGAR</name>
<keyword evidence="1" id="KW-0812">Transmembrane</keyword>
<evidence type="ECO:0000313" key="2">
    <source>
        <dbReference type="EMBL" id="PBK59488.1"/>
    </source>
</evidence>
<keyword evidence="1" id="KW-1133">Transmembrane helix</keyword>